<name>A0A117NSV3_PENFR</name>
<accession>A0A117NSV3</accession>
<dbReference type="AlphaFoldDB" id="A0A117NSV3"/>
<evidence type="ECO:0000313" key="1">
    <source>
        <dbReference type="EMBL" id="KUM66808.1"/>
    </source>
</evidence>
<comment type="caution">
    <text evidence="1">The sequence shown here is derived from an EMBL/GenBank/DDBJ whole genome shotgun (WGS) entry which is preliminary data.</text>
</comment>
<reference evidence="1 2" key="1">
    <citation type="submission" date="2015-10" db="EMBL/GenBank/DDBJ databases">
        <title>Genome sequencing of Penicillium freii.</title>
        <authorList>
            <person name="Nguyen H.D."/>
            <person name="Visagie C.M."/>
            <person name="Seifert K.A."/>
        </authorList>
    </citation>
    <scope>NUCLEOTIDE SEQUENCE [LARGE SCALE GENOMIC DNA]</scope>
    <source>
        <strain evidence="1 2">DAOM 242723</strain>
    </source>
</reference>
<sequence length="264" mass="29583">MLFFQKTELDGPKSEGFSLKKIDIESLPAELSSFVTKAPSRLRNKDQPPIVQVVDKFQAKRTEAPTKATSVQSPGTHFGDVPRKWLELYPPIELPNPVIRLDDNTPRSLTVAGFGFRTIGRPVNHFNHPLRSPTSSTNIHQFDRGGLYSFRTIGRLVSQPSNSINRPLQSTVHFNQPSTSINRPLQSSNSIISTSLAVAGSGFRTIGRKGAIIYWYDGEHVAATMIQRTNWTEERNDASHASSYLRRTAWTSPTSLSRVQPYHR</sequence>
<dbReference type="EMBL" id="LLXE01000003">
    <property type="protein sequence ID" value="KUM66808.1"/>
    <property type="molecule type" value="Genomic_DNA"/>
</dbReference>
<dbReference type="Proteomes" id="UP000055045">
    <property type="component" value="Unassembled WGS sequence"/>
</dbReference>
<gene>
    <name evidence="1" type="ORF">ACN42_g244</name>
</gene>
<evidence type="ECO:0000313" key="2">
    <source>
        <dbReference type="Proteomes" id="UP000055045"/>
    </source>
</evidence>
<organism evidence="1 2">
    <name type="scientific">Penicillium freii</name>
    <dbReference type="NCBI Taxonomy" id="48697"/>
    <lineage>
        <taxon>Eukaryota</taxon>
        <taxon>Fungi</taxon>
        <taxon>Dikarya</taxon>
        <taxon>Ascomycota</taxon>
        <taxon>Pezizomycotina</taxon>
        <taxon>Eurotiomycetes</taxon>
        <taxon>Eurotiomycetidae</taxon>
        <taxon>Eurotiales</taxon>
        <taxon>Aspergillaceae</taxon>
        <taxon>Penicillium</taxon>
    </lineage>
</organism>
<proteinExistence type="predicted"/>
<keyword evidence="2" id="KW-1185">Reference proteome</keyword>
<protein>
    <submittedName>
        <fullName evidence="1">Uncharacterized protein</fullName>
    </submittedName>
</protein>